<evidence type="ECO:0000313" key="3">
    <source>
        <dbReference type="Proteomes" id="UP000611215"/>
    </source>
</evidence>
<reference evidence="2 3" key="1">
    <citation type="submission" date="2020-11" db="EMBL/GenBank/DDBJ databases">
        <title>Winogradskyella marina sp. nov., isolated from marine sediment.</title>
        <authorList>
            <person name="Bo J."/>
            <person name="Wang S."/>
            <person name="Song X."/>
            <person name="Du Z."/>
        </authorList>
    </citation>
    <scope>NUCLEOTIDE SEQUENCE [LARGE SCALE GENOMIC DNA]</scope>
    <source>
        <strain evidence="2 3">F6397</strain>
    </source>
</reference>
<dbReference type="Pfam" id="PF24346">
    <property type="entry name" value="DUF7507"/>
    <property type="match status" value="1"/>
</dbReference>
<keyword evidence="3" id="KW-1185">Reference proteome</keyword>
<protein>
    <submittedName>
        <fullName evidence="2">DUF11 domain-containing protein</fullName>
    </submittedName>
</protein>
<gene>
    <name evidence="2" type="ORF">ITJ86_17185</name>
</gene>
<dbReference type="EMBL" id="JADOET010000053">
    <property type="protein sequence ID" value="MBF8151632.1"/>
    <property type="molecule type" value="Genomic_DNA"/>
</dbReference>
<sequence>SLDGSTLEDLSDDDTVFEDDITDTELPLEAGIAVIKTGVFNDENSDGYANIGETITYSFVVTNQGQATITDVVLTDAMLGGELTLASGDDNGDNILDVDEVWLYAASYTITQADIDTGMVSNQALVTGTSSLDGSTLEDLSDDDTEFEDDITDTELPLEAGIAVIKTGIFNDENSDG</sequence>
<dbReference type="InterPro" id="IPR055354">
    <property type="entry name" value="DUF7507"/>
</dbReference>
<feature type="non-terminal residue" evidence="2">
    <location>
        <position position="1"/>
    </location>
</feature>
<name>A0ABS0EPW7_9FLAO</name>
<feature type="non-terminal residue" evidence="2">
    <location>
        <position position="177"/>
    </location>
</feature>
<feature type="domain" description="DUF7507" evidence="1">
    <location>
        <begin position="31"/>
        <end position="136"/>
    </location>
</feature>
<evidence type="ECO:0000259" key="1">
    <source>
        <dbReference type="Pfam" id="PF24346"/>
    </source>
</evidence>
<accession>A0ABS0EPW7</accession>
<dbReference type="NCBIfam" id="TIGR01451">
    <property type="entry name" value="B_ant_repeat"/>
    <property type="match status" value="1"/>
</dbReference>
<organism evidence="2 3">
    <name type="scientific">Winogradskyella marina</name>
    <dbReference type="NCBI Taxonomy" id="2785530"/>
    <lineage>
        <taxon>Bacteria</taxon>
        <taxon>Pseudomonadati</taxon>
        <taxon>Bacteroidota</taxon>
        <taxon>Flavobacteriia</taxon>
        <taxon>Flavobacteriales</taxon>
        <taxon>Flavobacteriaceae</taxon>
        <taxon>Winogradskyella</taxon>
    </lineage>
</organism>
<comment type="caution">
    <text evidence="2">The sequence shown here is derived from an EMBL/GenBank/DDBJ whole genome shotgun (WGS) entry which is preliminary data.</text>
</comment>
<evidence type="ECO:0000313" key="2">
    <source>
        <dbReference type="EMBL" id="MBF8151632.1"/>
    </source>
</evidence>
<proteinExistence type="predicted"/>
<dbReference type="Proteomes" id="UP000611215">
    <property type="component" value="Unassembled WGS sequence"/>
</dbReference>
<dbReference type="InterPro" id="IPR047589">
    <property type="entry name" value="DUF11_rpt"/>
</dbReference>